<evidence type="ECO:0000313" key="2">
    <source>
        <dbReference type="EMBL" id="ENV14798.1"/>
    </source>
</evidence>
<organism evidence="2 3">
    <name type="scientific">Acinetobacter schindleri NIPH 900</name>
    <dbReference type="NCBI Taxonomy" id="1217675"/>
    <lineage>
        <taxon>Bacteria</taxon>
        <taxon>Pseudomonadati</taxon>
        <taxon>Pseudomonadota</taxon>
        <taxon>Gammaproteobacteria</taxon>
        <taxon>Moraxellales</taxon>
        <taxon>Moraxellaceae</taxon>
        <taxon>Acinetobacter</taxon>
    </lineage>
</organism>
<keyword evidence="1" id="KW-1133">Transmembrane helix</keyword>
<reference evidence="2 3" key="1">
    <citation type="submission" date="2013-02" db="EMBL/GenBank/DDBJ databases">
        <title>The Genome Sequence of Acinetobacter schindleri NIPH 900.</title>
        <authorList>
            <consortium name="The Broad Institute Genome Sequencing Platform"/>
            <consortium name="The Broad Institute Genome Sequencing Center for Infectious Disease"/>
            <person name="Cerqueira G."/>
            <person name="Feldgarden M."/>
            <person name="Courvalin P."/>
            <person name="Perichon B."/>
            <person name="Grillot-Courvalin C."/>
            <person name="Clermont D."/>
            <person name="Rocha E."/>
            <person name="Yoon E.-J."/>
            <person name="Nemec A."/>
            <person name="Walker B."/>
            <person name="Young S.K."/>
            <person name="Zeng Q."/>
            <person name="Gargeya S."/>
            <person name="Fitzgerald M."/>
            <person name="Haas B."/>
            <person name="Abouelleil A."/>
            <person name="Alvarado L."/>
            <person name="Arachchi H.M."/>
            <person name="Berlin A.M."/>
            <person name="Chapman S.B."/>
            <person name="Dewar J."/>
            <person name="Goldberg J."/>
            <person name="Griggs A."/>
            <person name="Gujja S."/>
            <person name="Hansen M."/>
            <person name="Howarth C."/>
            <person name="Imamovic A."/>
            <person name="Larimer J."/>
            <person name="McCowan C."/>
            <person name="Murphy C."/>
            <person name="Neiman D."/>
            <person name="Pearson M."/>
            <person name="Priest M."/>
            <person name="Roberts A."/>
            <person name="Saif S."/>
            <person name="Shea T."/>
            <person name="Sisk P."/>
            <person name="Sykes S."/>
            <person name="Wortman J."/>
            <person name="Nusbaum C."/>
            <person name="Birren B."/>
        </authorList>
    </citation>
    <scope>NUCLEOTIDE SEQUENCE [LARGE SCALE GENOMIC DNA]</scope>
    <source>
        <strain evidence="2 3">NIPH 900</strain>
    </source>
</reference>
<proteinExistence type="predicted"/>
<keyword evidence="1" id="KW-0812">Transmembrane</keyword>
<sequence>MNSIKESDTCNFIGWGIITLGVISGLVFILAFGRIEIPRPYYGTRTVWSGMMISTGIGIMLNGFFLGYLFQKIASILRYHEANKSKNIVDN</sequence>
<evidence type="ECO:0000313" key="3">
    <source>
        <dbReference type="Proteomes" id="UP000018438"/>
    </source>
</evidence>
<feature type="transmembrane region" description="Helical" evidence="1">
    <location>
        <begin position="12"/>
        <end position="35"/>
    </location>
</feature>
<name>N8Y597_9GAMM</name>
<gene>
    <name evidence="2" type="ORF">F965_00003</name>
</gene>
<keyword evidence="3" id="KW-1185">Reference proteome</keyword>
<dbReference type="AlphaFoldDB" id="N8Y597"/>
<comment type="caution">
    <text evidence="2">The sequence shown here is derived from an EMBL/GenBank/DDBJ whole genome shotgun (WGS) entry which is preliminary data.</text>
</comment>
<dbReference type="RefSeq" id="WP_004809015.1">
    <property type="nucleotide sequence ID" value="NZ_KB849442.1"/>
</dbReference>
<keyword evidence="1" id="KW-0472">Membrane</keyword>
<dbReference type="HOGENOM" id="CLU_180532_0_0_6"/>
<accession>N8Y597</accession>
<feature type="transmembrane region" description="Helical" evidence="1">
    <location>
        <begin position="47"/>
        <end position="70"/>
    </location>
</feature>
<evidence type="ECO:0000256" key="1">
    <source>
        <dbReference type="SAM" id="Phobius"/>
    </source>
</evidence>
<dbReference type="Proteomes" id="UP000018438">
    <property type="component" value="Unassembled WGS sequence"/>
</dbReference>
<protein>
    <submittedName>
        <fullName evidence="2">Uncharacterized protein</fullName>
    </submittedName>
</protein>
<dbReference type="EMBL" id="APPI01000001">
    <property type="protein sequence ID" value="ENV14798.1"/>
    <property type="molecule type" value="Genomic_DNA"/>
</dbReference>